<evidence type="ECO:0000256" key="3">
    <source>
        <dbReference type="ARBA" id="ARBA00023136"/>
    </source>
</evidence>
<feature type="transmembrane region" description="Helical" evidence="4">
    <location>
        <begin position="319"/>
        <end position="337"/>
    </location>
</feature>
<feature type="transmembrane region" description="Helical" evidence="4">
    <location>
        <begin position="437"/>
        <end position="460"/>
    </location>
</feature>
<dbReference type="Proteomes" id="UP000193061">
    <property type="component" value="Unassembled WGS sequence"/>
</dbReference>
<feature type="transmembrane region" description="Helical" evidence="4">
    <location>
        <begin position="283"/>
        <end position="304"/>
    </location>
</feature>
<gene>
    <name evidence="5" type="primary">ycaD_1</name>
    <name evidence="5" type="ORF">ROA7450_00512</name>
</gene>
<feature type="transmembrane region" description="Helical" evidence="4">
    <location>
        <begin position="86"/>
        <end position="105"/>
    </location>
</feature>
<feature type="transmembrane region" description="Helical" evidence="4">
    <location>
        <begin position="215"/>
        <end position="234"/>
    </location>
</feature>
<dbReference type="PANTHER" id="PTHR23521:SF3">
    <property type="entry name" value="MFS TRANSPORTER"/>
    <property type="match status" value="1"/>
</dbReference>
<protein>
    <submittedName>
        <fullName evidence="5">Putative MFS-type transporter YcaD</fullName>
    </submittedName>
</protein>
<proteinExistence type="predicted"/>
<evidence type="ECO:0000313" key="6">
    <source>
        <dbReference type="Proteomes" id="UP000193061"/>
    </source>
</evidence>
<feature type="transmembrane region" description="Helical" evidence="4">
    <location>
        <begin position="349"/>
        <end position="369"/>
    </location>
</feature>
<dbReference type="SUPFAM" id="SSF103473">
    <property type="entry name" value="MFS general substrate transporter"/>
    <property type="match status" value="1"/>
</dbReference>
<keyword evidence="1 4" id="KW-0812">Transmembrane</keyword>
<accession>A0A1X6YCN1</accession>
<evidence type="ECO:0000256" key="1">
    <source>
        <dbReference type="ARBA" id="ARBA00022692"/>
    </source>
</evidence>
<dbReference type="PANTHER" id="PTHR23521">
    <property type="entry name" value="TRANSPORTER MFS SUPERFAMILY"/>
    <property type="match status" value="1"/>
</dbReference>
<sequence length="489" mass="51994">MGFVVIECNDRNADKAEFRRSPYMPIPECSRNLFSYLAKSEHPRLDLPSTCCAALQITSNYATDPTNKTFSIFTGMIDSMSKPISLAALGSVLTILACAAFLFAGNGLFQTLLPIRASQEGFSTSLIGLLGTAYFGGFAVGCFVGPKIIMIVGHVRAFAGLTAVLTVTFLAFPLYVDPVFWGIMRVIGGVCLAVLYIVVESWLNDSSNNANRGRIFSSYIIVTNIVTMAGQLMVTSYDTLAPTLFIVVAMLICLSIVPLSLTPTLSPTPIPSARLQMRNLYKVSPVGVIGCLLSGGVEGAFWSLGPVFAQGRGMATTDIALLMAAFVFGGTLSQWPLGWTSDKIDRRIVIAALSFCTVVTGLLLGFGAIPDGVVIFVLAAAHGALMIPIYALCISHANDNVPNTRMVETSGGLLLFFAIGATMGPLSASAFMGDGRIGGLFIFIGVVLFSLGVFTVYRLVVDTNRTRSDKSHFAPTVAASPSIFPLDSD</sequence>
<dbReference type="InterPro" id="IPR047200">
    <property type="entry name" value="MFS_YcaD-like"/>
</dbReference>
<feature type="transmembrane region" description="Helical" evidence="4">
    <location>
        <begin position="182"/>
        <end position="203"/>
    </location>
</feature>
<dbReference type="GO" id="GO:0022857">
    <property type="term" value="F:transmembrane transporter activity"/>
    <property type="evidence" value="ECO:0007669"/>
    <property type="project" value="InterPro"/>
</dbReference>
<evidence type="ECO:0000313" key="5">
    <source>
        <dbReference type="EMBL" id="SLN17093.1"/>
    </source>
</evidence>
<organism evidence="5 6">
    <name type="scientific">Roseovarius albus</name>
    <dbReference type="NCBI Taxonomy" id="1247867"/>
    <lineage>
        <taxon>Bacteria</taxon>
        <taxon>Pseudomonadati</taxon>
        <taxon>Pseudomonadota</taxon>
        <taxon>Alphaproteobacteria</taxon>
        <taxon>Rhodobacterales</taxon>
        <taxon>Roseobacteraceae</taxon>
        <taxon>Roseovarius</taxon>
    </lineage>
</organism>
<dbReference type="GO" id="GO:0005886">
    <property type="term" value="C:plasma membrane"/>
    <property type="evidence" value="ECO:0007669"/>
    <property type="project" value="TreeGrafter"/>
</dbReference>
<evidence type="ECO:0000256" key="4">
    <source>
        <dbReference type="SAM" id="Phobius"/>
    </source>
</evidence>
<feature type="transmembrane region" description="Helical" evidence="4">
    <location>
        <begin position="413"/>
        <end position="431"/>
    </location>
</feature>
<feature type="transmembrane region" description="Helical" evidence="4">
    <location>
        <begin position="375"/>
        <end position="393"/>
    </location>
</feature>
<dbReference type="EMBL" id="FWFX01000001">
    <property type="protein sequence ID" value="SLN17093.1"/>
    <property type="molecule type" value="Genomic_DNA"/>
</dbReference>
<feature type="transmembrane region" description="Helical" evidence="4">
    <location>
        <begin position="157"/>
        <end position="176"/>
    </location>
</feature>
<keyword evidence="3 4" id="KW-0472">Membrane</keyword>
<feature type="transmembrane region" description="Helical" evidence="4">
    <location>
        <begin position="240"/>
        <end position="262"/>
    </location>
</feature>
<dbReference type="AlphaFoldDB" id="A0A1X6YCN1"/>
<name>A0A1X6YCN1_9RHOB</name>
<dbReference type="CDD" id="cd17477">
    <property type="entry name" value="MFS_YcaD_like"/>
    <property type="match status" value="1"/>
</dbReference>
<evidence type="ECO:0000256" key="2">
    <source>
        <dbReference type="ARBA" id="ARBA00022989"/>
    </source>
</evidence>
<dbReference type="InterPro" id="IPR036259">
    <property type="entry name" value="MFS_trans_sf"/>
</dbReference>
<keyword evidence="6" id="KW-1185">Reference proteome</keyword>
<dbReference type="Pfam" id="PF07690">
    <property type="entry name" value="MFS_1"/>
    <property type="match status" value="1"/>
</dbReference>
<reference evidence="5 6" key="1">
    <citation type="submission" date="2017-03" db="EMBL/GenBank/DDBJ databases">
        <authorList>
            <person name="Afonso C.L."/>
            <person name="Miller P.J."/>
            <person name="Scott M.A."/>
            <person name="Spackman E."/>
            <person name="Goraichik I."/>
            <person name="Dimitrov K.M."/>
            <person name="Suarez D.L."/>
            <person name="Swayne D.E."/>
        </authorList>
    </citation>
    <scope>NUCLEOTIDE SEQUENCE [LARGE SCALE GENOMIC DNA]</scope>
    <source>
        <strain evidence="5 6">CECT 7450</strain>
    </source>
</reference>
<feature type="transmembrane region" description="Helical" evidence="4">
    <location>
        <begin position="125"/>
        <end position="145"/>
    </location>
</feature>
<dbReference type="InterPro" id="IPR011701">
    <property type="entry name" value="MFS"/>
</dbReference>
<keyword evidence="2 4" id="KW-1133">Transmembrane helix</keyword>
<dbReference type="Gene3D" id="1.20.1250.20">
    <property type="entry name" value="MFS general substrate transporter like domains"/>
    <property type="match status" value="2"/>
</dbReference>